<dbReference type="SMART" id="SM00481">
    <property type="entry name" value="POLIIIAc"/>
    <property type="match status" value="1"/>
</dbReference>
<organism evidence="2">
    <name type="scientific">Desulfobacca acetoxidans</name>
    <dbReference type="NCBI Taxonomy" id="60893"/>
    <lineage>
        <taxon>Bacteria</taxon>
        <taxon>Pseudomonadati</taxon>
        <taxon>Thermodesulfobacteriota</taxon>
        <taxon>Desulfobaccia</taxon>
        <taxon>Desulfobaccales</taxon>
        <taxon>Desulfobaccaceae</taxon>
        <taxon>Desulfobacca</taxon>
    </lineage>
</organism>
<dbReference type="PANTHER" id="PTHR36928:SF1">
    <property type="entry name" value="PHOSPHATASE YCDX-RELATED"/>
    <property type="match status" value="1"/>
</dbReference>
<feature type="domain" description="Polymerase/histidinol phosphatase N-terminal" evidence="1">
    <location>
        <begin position="2"/>
        <end position="75"/>
    </location>
</feature>
<protein>
    <submittedName>
        <fullName evidence="2">Histidinol phosphate phosphatase domain-containing protein</fullName>
    </submittedName>
</protein>
<dbReference type="InterPro" id="IPR050243">
    <property type="entry name" value="PHP_phosphatase"/>
</dbReference>
<dbReference type="PANTHER" id="PTHR36928">
    <property type="entry name" value="PHOSPHATASE YCDX-RELATED"/>
    <property type="match status" value="1"/>
</dbReference>
<evidence type="ECO:0000259" key="1">
    <source>
        <dbReference type="SMART" id="SM00481"/>
    </source>
</evidence>
<evidence type="ECO:0000313" key="2">
    <source>
        <dbReference type="EMBL" id="HHS28946.1"/>
    </source>
</evidence>
<dbReference type="Pfam" id="PF02811">
    <property type="entry name" value="PHP"/>
    <property type="match status" value="1"/>
</dbReference>
<dbReference type="SUPFAM" id="SSF89550">
    <property type="entry name" value="PHP domain-like"/>
    <property type="match status" value="1"/>
</dbReference>
<dbReference type="GO" id="GO:0005829">
    <property type="term" value="C:cytosol"/>
    <property type="evidence" value="ECO:0007669"/>
    <property type="project" value="TreeGrafter"/>
</dbReference>
<dbReference type="CDD" id="cd07432">
    <property type="entry name" value="PHP_HisPPase"/>
    <property type="match status" value="1"/>
</dbReference>
<sequence length="217" mass="23243">MIDLHTHTLNSDGVLIPTELWRRAQVKGYRFLGITDHVDASNFEEVFARVKSAADCLQGSAPPHIIPGLEFTHLPPELIGPLVAKARSLGVPLIVIHGETLAEPVAPGTNRAALEADIDILAHPGLLTREEAALAQERGIFLEISARKGHSLANGHVAAMARETGASLIVDTDSHEPGDLITREQAERVARGAGLSIAEVTTLFANVETFARRLANI</sequence>
<dbReference type="GO" id="GO:0042578">
    <property type="term" value="F:phosphoric ester hydrolase activity"/>
    <property type="evidence" value="ECO:0007669"/>
    <property type="project" value="TreeGrafter"/>
</dbReference>
<proteinExistence type="predicted"/>
<accession>A0A7V6DP90</accession>
<dbReference type="InterPro" id="IPR016195">
    <property type="entry name" value="Pol/histidinol_Pase-like"/>
</dbReference>
<dbReference type="EMBL" id="DTGR01000070">
    <property type="protein sequence ID" value="HHS28946.1"/>
    <property type="molecule type" value="Genomic_DNA"/>
</dbReference>
<name>A0A7V6DP90_9BACT</name>
<dbReference type="NCBIfam" id="NF004981">
    <property type="entry name" value="PRK06361.1"/>
    <property type="match status" value="1"/>
</dbReference>
<gene>
    <name evidence="2" type="ORF">ENV52_04510</name>
</gene>
<dbReference type="Gene3D" id="3.20.20.140">
    <property type="entry name" value="Metal-dependent hydrolases"/>
    <property type="match status" value="1"/>
</dbReference>
<dbReference type="InterPro" id="IPR004013">
    <property type="entry name" value="PHP_dom"/>
</dbReference>
<dbReference type="AlphaFoldDB" id="A0A7V6DP90"/>
<comment type="caution">
    <text evidence="2">The sequence shown here is derived from an EMBL/GenBank/DDBJ whole genome shotgun (WGS) entry which is preliminary data.</text>
</comment>
<dbReference type="InterPro" id="IPR003141">
    <property type="entry name" value="Pol/His_phosphatase_N"/>
</dbReference>
<reference evidence="2" key="1">
    <citation type="journal article" date="2020" name="mSystems">
        <title>Genome- and Community-Level Interaction Insights into Carbon Utilization and Element Cycling Functions of Hydrothermarchaeota in Hydrothermal Sediment.</title>
        <authorList>
            <person name="Zhou Z."/>
            <person name="Liu Y."/>
            <person name="Xu W."/>
            <person name="Pan J."/>
            <person name="Luo Z.H."/>
            <person name="Li M."/>
        </authorList>
    </citation>
    <scope>NUCLEOTIDE SEQUENCE [LARGE SCALE GENOMIC DNA]</scope>
    <source>
        <strain evidence="2">SpSt-767</strain>
    </source>
</reference>
<dbReference type="GO" id="GO:0008270">
    <property type="term" value="F:zinc ion binding"/>
    <property type="evidence" value="ECO:0007669"/>
    <property type="project" value="TreeGrafter"/>
</dbReference>